<dbReference type="AlphaFoldDB" id="S3CTP6"/>
<organism evidence="2 3">
    <name type="scientific">Glarea lozoyensis (strain ATCC 20868 / MF5171)</name>
    <dbReference type="NCBI Taxonomy" id="1116229"/>
    <lineage>
        <taxon>Eukaryota</taxon>
        <taxon>Fungi</taxon>
        <taxon>Dikarya</taxon>
        <taxon>Ascomycota</taxon>
        <taxon>Pezizomycotina</taxon>
        <taxon>Leotiomycetes</taxon>
        <taxon>Helotiales</taxon>
        <taxon>Helotiaceae</taxon>
        <taxon>Glarea</taxon>
    </lineage>
</organism>
<dbReference type="PANTHER" id="PTHR35910">
    <property type="entry name" value="2EXR DOMAIN-CONTAINING PROTEIN"/>
    <property type="match status" value="1"/>
</dbReference>
<dbReference type="GeneID" id="19468567"/>
<dbReference type="EMBL" id="KE145368">
    <property type="protein sequence ID" value="EPE28399.1"/>
    <property type="molecule type" value="Genomic_DNA"/>
</dbReference>
<dbReference type="KEGG" id="glz:GLAREA_09519"/>
<protein>
    <recommendedName>
        <fullName evidence="1">2EXR domain-containing protein</fullName>
    </recommendedName>
</protein>
<dbReference type="Pfam" id="PF20150">
    <property type="entry name" value="2EXR"/>
    <property type="match status" value="1"/>
</dbReference>
<accession>S3CTP6</accession>
<feature type="domain" description="2EXR" evidence="1">
    <location>
        <begin position="33"/>
        <end position="123"/>
    </location>
</feature>
<evidence type="ECO:0000259" key="1">
    <source>
        <dbReference type="Pfam" id="PF20150"/>
    </source>
</evidence>
<name>S3CTP6_GLAL2</name>
<dbReference type="Proteomes" id="UP000016922">
    <property type="component" value="Unassembled WGS sequence"/>
</dbReference>
<dbReference type="RefSeq" id="XP_008084307.1">
    <property type="nucleotide sequence ID" value="XM_008086116.1"/>
</dbReference>
<sequence>MYPSSLIFAMQHQHRHCVIVRGNTVHVKAIRSFRLFPLLPPEIRLAIWTAIADEPRNIELSCTPTLPGKPHGQWFSHTLPPILMSICSESRSYALSRYSSLTFSESQLGNPCKKTVYIDFETEALWLCGDLHPKFAADLLLNNQQLQENLKHMKIDAFLWRKLEAMGSGPTRDGGYEWPDAKALVHCSKELQITTFHS</sequence>
<evidence type="ECO:0000313" key="3">
    <source>
        <dbReference type="Proteomes" id="UP000016922"/>
    </source>
</evidence>
<proteinExistence type="predicted"/>
<keyword evidence="3" id="KW-1185">Reference proteome</keyword>
<dbReference type="OrthoDB" id="3557569at2759"/>
<dbReference type="HOGENOM" id="CLU_1378243_0_0_1"/>
<gene>
    <name evidence="2" type="ORF">GLAREA_09519</name>
</gene>
<dbReference type="InterPro" id="IPR045518">
    <property type="entry name" value="2EXR"/>
</dbReference>
<dbReference type="PANTHER" id="PTHR35910:SF6">
    <property type="entry name" value="2EXR DOMAIN-CONTAINING PROTEIN"/>
    <property type="match status" value="1"/>
</dbReference>
<reference evidence="2 3" key="1">
    <citation type="journal article" date="2013" name="BMC Genomics">
        <title>Genomics-driven discovery of the pneumocandin biosynthetic gene cluster in the fungus Glarea lozoyensis.</title>
        <authorList>
            <person name="Chen L."/>
            <person name="Yue Q."/>
            <person name="Zhang X."/>
            <person name="Xiang M."/>
            <person name="Wang C."/>
            <person name="Li S."/>
            <person name="Che Y."/>
            <person name="Ortiz-Lopez F.J."/>
            <person name="Bills G.F."/>
            <person name="Liu X."/>
            <person name="An Z."/>
        </authorList>
    </citation>
    <scope>NUCLEOTIDE SEQUENCE [LARGE SCALE GENOMIC DNA]</scope>
    <source>
        <strain evidence="3">ATCC 20868 / MF5171</strain>
    </source>
</reference>
<evidence type="ECO:0000313" key="2">
    <source>
        <dbReference type="EMBL" id="EPE28399.1"/>
    </source>
</evidence>